<evidence type="ECO:0000256" key="1">
    <source>
        <dbReference type="ARBA" id="ARBA00010243"/>
    </source>
</evidence>
<dbReference type="PROSITE" id="PS50249">
    <property type="entry name" value="MPN"/>
    <property type="match status" value="1"/>
</dbReference>
<keyword evidence="6" id="KW-0482">Metalloprotease</keyword>
<accession>W8T6D1</accession>
<evidence type="ECO:0000313" key="9">
    <source>
        <dbReference type="EMBL" id="AHM56445.1"/>
    </source>
</evidence>
<dbReference type="InterPro" id="IPR020891">
    <property type="entry name" value="UPF0758_CS"/>
</dbReference>
<dbReference type="Gene3D" id="3.40.140.10">
    <property type="entry name" value="Cytidine Deaminase, domain 2"/>
    <property type="match status" value="1"/>
</dbReference>
<evidence type="ECO:0000313" key="10">
    <source>
        <dbReference type="Proteomes" id="UP000019591"/>
    </source>
</evidence>
<dbReference type="InterPro" id="IPR037518">
    <property type="entry name" value="MPN"/>
</dbReference>
<name>W8T6D1_PEPAC</name>
<dbReference type="HOGENOM" id="CLU_073529_0_2_9"/>
<dbReference type="SUPFAM" id="SSF47781">
    <property type="entry name" value="RuvA domain 2-like"/>
    <property type="match status" value="1"/>
</dbReference>
<dbReference type="InterPro" id="IPR001405">
    <property type="entry name" value="UPF0758"/>
</dbReference>
<dbReference type="NCBIfam" id="TIGR00608">
    <property type="entry name" value="radc"/>
    <property type="match status" value="1"/>
</dbReference>
<feature type="domain" description="MPN" evidence="8">
    <location>
        <begin position="119"/>
        <end position="241"/>
    </location>
</feature>
<dbReference type="eggNOG" id="COG2003">
    <property type="taxonomic scope" value="Bacteria"/>
</dbReference>
<keyword evidence="3" id="KW-0479">Metal-binding</keyword>
<dbReference type="STRING" id="1286171.EAL2_c11490"/>
<dbReference type="EMBL" id="CP007452">
    <property type="protein sequence ID" value="AHM56445.1"/>
    <property type="molecule type" value="Genomic_DNA"/>
</dbReference>
<dbReference type="PATRIC" id="fig|1286171.3.peg.1097"/>
<dbReference type="InterPro" id="IPR010994">
    <property type="entry name" value="RuvA_2-like"/>
</dbReference>
<dbReference type="Pfam" id="PF04002">
    <property type="entry name" value="RadC"/>
    <property type="match status" value="1"/>
</dbReference>
<sequence length="241" mass="26938">MLYNSKEENAVDTKTSLMINEMAESERPREKLTVKGPESLTNAELVAILIRTGSKNVSALDLARRIVNMDKEGIRSLYNISIEELSKVKGVGNAKACQIVAALELGKRLSKSSMGHRPRITHPEDISRIYMEEMRYLKKEIFKVVMLNTKNEVICDTDVSVGSLNSSIVHPREVFVEPIRRSANSIVLIHNHPSGNPDPSAEDKNITKRLLECSGLIGIKILDHIILGDGVYYSFKEHSLI</sequence>
<protein>
    <recommendedName>
        <fullName evidence="8">MPN domain-containing protein</fullName>
    </recommendedName>
</protein>
<keyword evidence="5" id="KW-0862">Zinc</keyword>
<dbReference type="PANTHER" id="PTHR30471">
    <property type="entry name" value="DNA REPAIR PROTEIN RADC"/>
    <property type="match status" value="1"/>
</dbReference>
<evidence type="ECO:0000256" key="4">
    <source>
        <dbReference type="ARBA" id="ARBA00022801"/>
    </source>
</evidence>
<gene>
    <name evidence="9" type="ORF">EAL2_c11490</name>
</gene>
<evidence type="ECO:0000256" key="3">
    <source>
        <dbReference type="ARBA" id="ARBA00022723"/>
    </source>
</evidence>
<dbReference type="GO" id="GO:0008237">
    <property type="term" value="F:metallopeptidase activity"/>
    <property type="evidence" value="ECO:0007669"/>
    <property type="project" value="UniProtKB-KW"/>
</dbReference>
<dbReference type="InterPro" id="IPR025657">
    <property type="entry name" value="RadC_JAB"/>
</dbReference>
<dbReference type="Pfam" id="PF20582">
    <property type="entry name" value="UPF0758_N"/>
    <property type="match status" value="1"/>
</dbReference>
<dbReference type="CDD" id="cd08071">
    <property type="entry name" value="MPN_DUF2466"/>
    <property type="match status" value="1"/>
</dbReference>
<evidence type="ECO:0000256" key="5">
    <source>
        <dbReference type="ARBA" id="ARBA00022833"/>
    </source>
</evidence>
<evidence type="ECO:0000256" key="7">
    <source>
        <dbReference type="RuleBase" id="RU003797"/>
    </source>
</evidence>
<dbReference type="GO" id="GO:0006508">
    <property type="term" value="P:proteolysis"/>
    <property type="evidence" value="ECO:0007669"/>
    <property type="project" value="UniProtKB-KW"/>
</dbReference>
<dbReference type="KEGG" id="eac:EAL2_c11490"/>
<keyword evidence="4" id="KW-0378">Hydrolase</keyword>
<proteinExistence type="inferred from homology"/>
<dbReference type="InterPro" id="IPR046778">
    <property type="entry name" value="UPF0758_N"/>
</dbReference>
<keyword evidence="10" id="KW-1185">Reference proteome</keyword>
<comment type="similarity">
    <text evidence="1 7">Belongs to the UPF0758 family.</text>
</comment>
<evidence type="ECO:0000256" key="2">
    <source>
        <dbReference type="ARBA" id="ARBA00022670"/>
    </source>
</evidence>
<evidence type="ECO:0000256" key="6">
    <source>
        <dbReference type="ARBA" id="ARBA00023049"/>
    </source>
</evidence>
<dbReference type="PANTHER" id="PTHR30471:SF3">
    <property type="entry name" value="UPF0758 PROTEIN YEES-RELATED"/>
    <property type="match status" value="1"/>
</dbReference>
<reference evidence="9 10" key="1">
    <citation type="journal article" date="2014" name="Genome Announc.">
        <title>Complete Genome Sequence of Amino Acid-Utilizing Eubacterium acidaminophilum al-2 (DSM 3953).</title>
        <authorList>
            <person name="Poehlein A."/>
            <person name="Andreesen J.R."/>
            <person name="Daniel R."/>
        </authorList>
    </citation>
    <scope>NUCLEOTIDE SEQUENCE [LARGE SCALE GENOMIC DNA]</scope>
    <source>
        <strain evidence="9 10">DSM 3953</strain>
    </source>
</reference>
<dbReference type="PROSITE" id="PS01302">
    <property type="entry name" value="UPF0758"/>
    <property type="match status" value="1"/>
</dbReference>
<evidence type="ECO:0000259" key="8">
    <source>
        <dbReference type="PROSITE" id="PS50249"/>
    </source>
</evidence>
<dbReference type="NCBIfam" id="NF000642">
    <property type="entry name" value="PRK00024.1"/>
    <property type="match status" value="1"/>
</dbReference>
<dbReference type="GO" id="GO:0046872">
    <property type="term" value="F:metal ion binding"/>
    <property type="evidence" value="ECO:0007669"/>
    <property type="project" value="UniProtKB-KW"/>
</dbReference>
<organism evidence="9 10">
    <name type="scientific">Peptoclostridium acidaminophilum DSM 3953</name>
    <dbReference type="NCBI Taxonomy" id="1286171"/>
    <lineage>
        <taxon>Bacteria</taxon>
        <taxon>Bacillati</taxon>
        <taxon>Bacillota</taxon>
        <taxon>Clostridia</taxon>
        <taxon>Peptostreptococcales</taxon>
        <taxon>Peptoclostridiaceae</taxon>
        <taxon>Peptoclostridium</taxon>
    </lineage>
</organism>
<dbReference type="Proteomes" id="UP000019591">
    <property type="component" value="Chromosome"/>
</dbReference>
<dbReference type="AlphaFoldDB" id="W8T6D1"/>
<keyword evidence="2" id="KW-0645">Protease</keyword>